<dbReference type="AlphaFoldDB" id="A0AAV1ZE48"/>
<name>A0AAV1ZE48_9ARAC</name>
<dbReference type="EMBL" id="CAXIEN010000045">
    <property type="protein sequence ID" value="CAL1269928.1"/>
    <property type="molecule type" value="Genomic_DNA"/>
</dbReference>
<evidence type="ECO:0000313" key="2">
    <source>
        <dbReference type="Proteomes" id="UP001497382"/>
    </source>
</evidence>
<organism evidence="1 2">
    <name type="scientific">Larinioides sclopetarius</name>
    <dbReference type="NCBI Taxonomy" id="280406"/>
    <lineage>
        <taxon>Eukaryota</taxon>
        <taxon>Metazoa</taxon>
        <taxon>Ecdysozoa</taxon>
        <taxon>Arthropoda</taxon>
        <taxon>Chelicerata</taxon>
        <taxon>Arachnida</taxon>
        <taxon>Araneae</taxon>
        <taxon>Araneomorphae</taxon>
        <taxon>Entelegynae</taxon>
        <taxon>Araneoidea</taxon>
        <taxon>Araneidae</taxon>
        <taxon>Larinioides</taxon>
    </lineage>
</organism>
<keyword evidence="2" id="KW-1185">Reference proteome</keyword>
<gene>
    <name evidence="1" type="ORF">LARSCL_LOCUS5009</name>
</gene>
<comment type="caution">
    <text evidence="1">The sequence shown here is derived from an EMBL/GenBank/DDBJ whole genome shotgun (WGS) entry which is preliminary data.</text>
</comment>
<dbReference type="Proteomes" id="UP001497382">
    <property type="component" value="Unassembled WGS sequence"/>
</dbReference>
<protein>
    <recommendedName>
        <fullName evidence="3">F-box/LRR-repeat protein</fullName>
    </recommendedName>
</protein>
<reference evidence="1 2" key="1">
    <citation type="submission" date="2024-04" db="EMBL/GenBank/DDBJ databases">
        <authorList>
            <person name="Rising A."/>
            <person name="Reimegard J."/>
            <person name="Sonavane S."/>
            <person name="Akerstrom W."/>
            <person name="Nylinder S."/>
            <person name="Hedman E."/>
            <person name="Kallberg Y."/>
        </authorList>
    </citation>
    <scope>NUCLEOTIDE SEQUENCE [LARGE SCALE GENOMIC DNA]</scope>
</reference>
<sequence length="148" mass="17005">MPVMELDYNFTVCKSEHASIMEIDALFNHLLICKINEHLVSLRLAWILPIPDLASSFISFLQACKKLKRLQLFLSFPVNRIDLFVKSWLENRPKSLEKIFIDISGVGNEDNHTTLIHFVTEHSPLLETVGLHFEVKLNIGNTIFGERS</sequence>
<evidence type="ECO:0008006" key="3">
    <source>
        <dbReference type="Google" id="ProtNLM"/>
    </source>
</evidence>
<accession>A0AAV1ZE48</accession>
<evidence type="ECO:0000313" key="1">
    <source>
        <dbReference type="EMBL" id="CAL1269928.1"/>
    </source>
</evidence>
<proteinExistence type="predicted"/>